<dbReference type="SFLD" id="SFLDG01150">
    <property type="entry name" value="Main.1:_Beta-like"/>
    <property type="match status" value="1"/>
</dbReference>
<evidence type="ECO:0000259" key="5">
    <source>
        <dbReference type="PROSITE" id="PS50405"/>
    </source>
</evidence>
<dbReference type="SFLD" id="SFLDS00019">
    <property type="entry name" value="Glutathione_Transferase_(cytos"/>
    <property type="match status" value="1"/>
</dbReference>
<dbReference type="Gene3D" id="3.40.30.10">
    <property type="entry name" value="Glutaredoxin"/>
    <property type="match status" value="1"/>
</dbReference>
<dbReference type="SUPFAM" id="SSF47616">
    <property type="entry name" value="GST C-terminal domain-like"/>
    <property type="match status" value="1"/>
</dbReference>
<evidence type="ECO:0008006" key="8">
    <source>
        <dbReference type="Google" id="ProtNLM"/>
    </source>
</evidence>
<feature type="region of interest" description="Disordered" evidence="3">
    <location>
        <begin position="1"/>
        <end position="75"/>
    </location>
</feature>
<dbReference type="Pfam" id="PF00043">
    <property type="entry name" value="GST_C"/>
    <property type="match status" value="1"/>
</dbReference>
<evidence type="ECO:0000256" key="3">
    <source>
        <dbReference type="SAM" id="MobiDB-lite"/>
    </source>
</evidence>
<name>A0A814D8V7_9BILA</name>
<protein>
    <recommendedName>
        <fullName evidence="8">Glutathione S-transferase</fullName>
    </recommendedName>
</protein>
<dbReference type="InterPro" id="IPR036249">
    <property type="entry name" value="Thioredoxin-like_sf"/>
</dbReference>
<dbReference type="Gene3D" id="1.20.1050.10">
    <property type="match status" value="1"/>
</dbReference>
<comment type="caution">
    <text evidence="6">The sequence shown here is derived from an EMBL/GenBank/DDBJ whole genome shotgun (WGS) entry which is preliminary data.</text>
</comment>
<dbReference type="InterPro" id="IPR036282">
    <property type="entry name" value="Glutathione-S-Trfase_C_sf"/>
</dbReference>
<feature type="compositionally biased region" description="Low complexity" evidence="3">
    <location>
        <begin position="1"/>
        <end position="40"/>
    </location>
</feature>
<dbReference type="InterPro" id="IPR040079">
    <property type="entry name" value="Glutathione_S-Trfase"/>
</dbReference>
<reference evidence="6" key="1">
    <citation type="submission" date="2021-02" db="EMBL/GenBank/DDBJ databases">
        <authorList>
            <person name="Nowell W R."/>
        </authorList>
    </citation>
    <scope>NUCLEOTIDE SEQUENCE</scope>
</reference>
<evidence type="ECO:0000256" key="2">
    <source>
        <dbReference type="RuleBase" id="RU003494"/>
    </source>
</evidence>
<feature type="compositionally biased region" description="Polar residues" evidence="3">
    <location>
        <begin position="41"/>
        <end position="75"/>
    </location>
</feature>
<dbReference type="EMBL" id="CAJNOT010000355">
    <property type="protein sequence ID" value="CAF0952012.1"/>
    <property type="molecule type" value="Genomic_DNA"/>
</dbReference>
<dbReference type="AlphaFoldDB" id="A0A814D8V7"/>
<dbReference type="SFLD" id="SFLDG00358">
    <property type="entry name" value="Main_(cytGST)"/>
    <property type="match status" value="1"/>
</dbReference>
<gene>
    <name evidence="6" type="ORF">ZHD862_LOCUS10062</name>
</gene>
<dbReference type="CDD" id="cd03046">
    <property type="entry name" value="GST_N_GTT1_like"/>
    <property type="match status" value="1"/>
</dbReference>
<feature type="domain" description="GST N-terminal" evidence="4">
    <location>
        <begin position="76"/>
        <end position="157"/>
    </location>
</feature>
<proteinExistence type="inferred from homology"/>
<feature type="domain" description="GST C-terminal" evidence="5">
    <location>
        <begin position="163"/>
        <end position="297"/>
    </location>
</feature>
<dbReference type="Proteomes" id="UP000663864">
    <property type="component" value="Unassembled WGS sequence"/>
</dbReference>
<dbReference type="Pfam" id="PF02798">
    <property type="entry name" value="GST_N"/>
    <property type="match status" value="1"/>
</dbReference>
<sequence>MTDVQNTTTDSNVQNTTTDSNVQNTTTDSNVQNSTTDSNVQNSTTDLNVQNSTTDSNVQNTTTDSNVQNSTTDSNEPTIKLYWLSESRADRIVLLLEELEVPYVIEKIERGPDRLAPPELKKIHPLGKSPVIKDGDKVIAESGFIIDYLIDKYGKDKNLKPTNSEDLFHYNYFLHYIEGSLMSILVMKYVFLTIQKQAPWIVKPIVNGICNKMDALYLRPNMKTHMDFLESELGQRKWLAGEQFSGADIQAGFALEMLMKLSNVNEEGATNISRYLKEMHERPAYKRAMEKIGKNNQ</sequence>
<dbReference type="InterPro" id="IPR004046">
    <property type="entry name" value="GST_C"/>
</dbReference>
<dbReference type="SUPFAM" id="SSF52833">
    <property type="entry name" value="Thioredoxin-like"/>
    <property type="match status" value="1"/>
</dbReference>
<evidence type="ECO:0000313" key="6">
    <source>
        <dbReference type="EMBL" id="CAF0952012.1"/>
    </source>
</evidence>
<comment type="similarity">
    <text evidence="1 2">Belongs to the GST superfamily.</text>
</comment>
<evidence type="ECO:0000256" key="1">
    <source>
        <dbReference type="ARBA" id="ARBA00007409"/>
    </source>
</evidence>
<dbReference type="InterPro" id="IPR004045">
    <property type="entry name" value="Glutathione_S-Trfase_N"/>
</dbReference>
<dbReference type="CDD" id="cd03189">
    <property type="entry name" value="GST_C_GTT1_like"/>
    <property type="match status" value="1"/>
</dbReference>
<dbReference type="PANTHER" id="PTHR44051">
    <property type="entry name" value="GLUTATHIONE S-TRANSFERASE-RELATED"/>
    <property type="match status" value="1"/>
</dbReference>
<evidence type="ECO:0000313" key="7">
    <source>
        <dbReference type="Proteomes" id="UP000663864"/>
    </source>
</evidence>
<dbReference type="InterPro" id="IPR010987">
    <property type="entry name" value="Glutathione-S-Trfase_C-like"/>
</dbReference>
<dbReference type="PROSITE" id="PS50404">
    <property type="entry name" value="GST_NTER"/>
    <property type="match status" value="1"/>
</dbReference>
<organism evidence="6 7">
    <name type="scientific">Rotaria sordida</name>
    <dbReference type="NCBI Taxonomy" id="392033"/>
    <lineage>
        <taxon>Eukaryota</taxon>
        <taxon>Metazoa</taxon>
        <taxon>Spiralia</taxon>
        <taxon>Gnathifera</taxon>
        <taxon>Rotifera</taxon>
        <taxon>Eurotatoria</taxon>
        <taxon>Bdelloidea</taxon>
        <taxon>Philodinida</taxon>
        <taxon>Philodinidae</taxon>
        <taxon>Rotaria</taxon>
    </lineage>
</organism>
<dbReference type="PANTHER" id="PTHR44051:SF9">
    <property type="entry name" value="GLUTATHIONE S-TRANSFERASE 1"/>
    <property type="match status" value="1"/>
</dbReference>
<evidence type="ECO:0000259" key="4">
    <source>
        <dbReference type="PROSITE" id="PS50404"/>
    </source>
</evidence>
<accession>A0A814D8V7</accession>
<dbReference type="PROSITE" id="PS50405">
    <property type="entry name" value="GST_CTER"/>
    <property type="match status" value="1"/>
</dbReference>